<dbReference type="AlphaFoldDB" id="A0A3A9YTI3"/>
<name>A0A3A9YTI3_9ACTN</name>
<dbReference type="RefSeq" id="WP_120683287.1">
    <property type="nucleotide sequence ID" value="NZ_RBAL01000017.1"/>
</dbReference>
<dbReference type="CDD" id="cd19089">
    <property type="entry name" value="AKR_AKR14A1_2"/>
    <property type="match status" value="1"/>
</dbReference>
<dbReference type="Pfam" id="PF00248">
    <property type="entry name" value="Aldo_ket_red"/>
    <property type="match status" value="1"/>
</dbReference>
<dbReference type="GO" id="GO:0051596">
    <property type="term" value="P:methylglyoxal catabolic process"/>
    <property type="evidence" value="ECO:0007669"/>
    <property type="project" value="TreeGrafter"/>
</dbReference>
<evidence type="ECO:0000259" key="4">
    <source>
        <dbReference type="Pfam" id="PF00248"/>
    </source>
</evidence>
<dbReference type="OrthoDB" id="9768793at2"/>
<dbReference type="InterPro" id="IPR005399">
    <property type="entry name" value="K_chnl_volt-dep_bsu_KCNAB-rel"/>
</dbReference>
<comment type="similarity">
    <text evidence="1">Belongs to the shaker potassium channel beta subunit family.</text>
</comment>
<gene>
    <name evidence="5" type="ORF">D7294_24270</name>
</gene>
<comment type="caution">
    <text evidence="5">The sequence shown here is derived from an EMBL/GenBank/DDBJ whole genome shotgun (WGS) entry which is preliminary data.</text>
</comment>
<evidence type="ECO:0000256" key="3">
    <source>
        <dbReference type="ARBA" id="ARBA00023002"/>
    </source>
</evidence>
<keyword evidence="2" id="KW-0521">NADP</keyword>
<proteinExistence type="inferred from homology"/>
<keyword evidence="3" id="KW-0560">Oxidoreductase</keyword>
<evidence type="ECO:0000313" key="5">
    <source>
        <dbReference type="EMBL" id="RKN38586.1"/>
    </source>
</evidence>
<dbReference type="InterPro" id="IPR023210">
    <property type="entry name" value="NADP_OxRdtase_dom"/>
</dbReference>
<evidence type="ECO:0000256" key="1">
    <source>
        <dbReference type="ARBA" id="ARBA00006515"/>
    </source>
</evidence>
<evidence type="ECO:0000313" key="6">
    <source>
        <dbReference type="Proteomes" id="UP000272474"/>
    </source>
</evidence>
<accession>A0A3A9YTI3</accession>
<sequence length="315" mass="33496">MTYAPAADRHESMPYRRAGRGGVPFPAVSLGLWHHFGDGTPLATQRAVLRRAFDRGITHFDLSNIDGPPSGAAEANFGTLFAQDFRRHREELFLATKAGFGVWPGPYGGHGSRKHLLASLDRSLRRMRVECVDVFYSHRHDPTTPLEETLGALDAAVRQGKARYAGICGYPAEQHRRAAALLAGLGTPLLLHRSPYNLLNRRLEAGVLAAAEDTGTGLIAFSPLAQGLLTGRCPAGEEAPGTLRALAALAAARGQSLDQLALSWVLRDPRVASVLVAASSVSRLDRSLAALEAAPLTAGELAEIDRLSPPPAAGG</sequence>
<dbReference type="PANTHER" id="PTHR43150:SF4">
    <property type="entry name" value="L-GLYCERALDEHYDE 3-PHOSPHATE REDUCTASE"/>
    <property type="match status" value="1"/>
</dbReference>
<dbReference type="Proteomes" id="UP000272474">
    <property type="component" value="Unassembled WGS sequence"/>
</dbReference>
<organism evidence="5 6">
    <name type="scientific">Streptomyces hoynatensis</name>
    <dbReference type="NCBI Taxonomy" id="1141874"/>
    <lineage>
        <taxon>Bacteria</taxon>
        <taxon>Bacillati</taxon>
        <taxon>Actinomycetota</taxon>
        <taxon>Actinomycetes</taxon>
        <taxon>Kitasatosporales</taxon>
        <taxon>Streptomycetaceae</taxon>
        <taxon>Streptomyces</taxon>
    </lineage>
</organism>
<dbReference type="EMBL" id="RBAL01000017">
    <property type="protein sequence ID" value="RKN38586.1"/>
    <property type="molecule type" value="Genomic_DNA"/>
</dbReference>
<protein>
    <submittedName>
        <fullName evidence="5">L-glyceraldehyde 3-phosphate reductase</fullName>
    </submittedName>
</protein>
<feature type="domain" description="NADP-dependent oxidoreductase" evidence="4">
    <location>
        <begin position="28"/>
        <end position="307"/>
    </location>
</feature>
<reference evidence="5 6" key="1">
    <citation type="journal article" date="2014" name="Int. J. Syst. Evol. Microbiol.">
        <title>Streptomyces hoynatensis sp. nov., isolated from deep marine sediment.</title>
        <authorList>
            <person name="Veyisoglu A."/>
            <person name="Sahin N."/>
        </authorList>
    </citation>
    <scope>NUCLEOTIDE SEQUENCE [LARGE SCALE GENOMIC DNA]</scope>
    <source>
        <strain evidence="5 6">KCTC 29097</strain>
    </source>
</reference>
<dbReference type="Gene3D" id="3.20.20.100">
    <property type="entry name" value="NADP-dependent oxidoreductase domain"/>
    <property type="match status" value="1"/>
</dbReference>
<evidence type="ECO:0000256" key="2">
    <source>
        <dbReference type="ARBA" id="ARBA00022857"/>
    </source>
</evidence>
<dbReference type="InterPro" id="IPR036812">
    <property type="entry name" value="NAD(P)_OxRdtase_dom_sf"/>
</dbReference>
<dbReference type="PANTHER" id="PTHR43150">
    <property type="entry name" value="HYPERKINETIC, ISOFORM M"/>
    <property type="match status" value="1"/>
</dbReference>
<keyword evidence="6" id="KW-1185">Reference proteome</keyword>
<dbReference type="SUPFAM" id="SSF51430">
    <property type="entry name" value="NAD(P)-linked oxidoreductase"/>
    <property type="match status" value="1"/>
</dbReference>
<dbReference type="GO" id="GO:0016491">
    <property type="term" value="F:oxidoreductase activity"/>
    <property type="evidence" value="ECO:0007669"/>
    <property type="project" value="UniProtKB-KW"/>
</dbReference>